<evidence type="ECO:0000256" key="1">
    <source>
        <dbReference type="SAM" id="SignalP"/>
    </source>
</evidence>
<accession>A0A8B6D7I2</accession>
<sequence length="73" mass="8626">MNWSTRLTLWMVAFCITMTHVNSYVQTCTLDKKVASAFLCQKGCRFAQRGIGGEEERYRELQERKREDPEFMV</sequence>
<evidence type="ECO:0000313" key="2">
    <source>
        <dbReference type="EMBL" id="VDI14652.1"/>
    </source>
</evidence>
<dbReference type="Proteomes" id="UP000596742">
    <property type="component" value="Unassembled WGS sequence"/>
</dbReference>
<gene>
    <name evidence="2" type="ORF">MGAL_10B068227</name>
</gene>
<evidence type="ECO:0000313" key="3">
    <source>
        <dbReference type="Proteomes" id="UP000596742"/>
    </source>
</evidence>
<dbReference type="EMBL" id="UYJE01002893">
    <property type="protein sequence ID" value="VDI14652.1"/>
    <property type="molecule type" value="Genomic_DNA"/>
</dbReference>
<feature type="signal peptide" evidence="1">
    <location>
        <begin position="1"/>
        <end position="23"/>
    </location>
</feature>
<comment type="caution">
    <text evidence="2">The sequence shown here is derived from an EMBL/GenBank/DDBJ whole genome shotgun (WGS) entry which is preliminary data.</text>
</comment>
<proteinExistence type="predicted"/>
<protein>
    <submittedName>
        <fullName evidence="2">Uncharacterized protein</fullName>
    </submittedName>
</protein>
<name>A0A8B6D7I2_MYTGA</name>
<reference evidence="2" key="1">
    <citation type="submission" date="2018-11" db="EMBL/GenBank/DDBJ databases">
        <authorList>
            <person name="Alioto T."/>
            <person name="Alioto T."/>
        </authorList>
    </citation>
    <scope>NUCLEOTIDE SEQUENCE</scope>
</reference>
<dbReference type="AlphaFoldDB" id="A0A8B6D7I2"/>
<feature type="chain" id="PRO_5032890475" evidence="1">
    <location>
        <begin position="24"/>
        <end position="73"/>
    </location>
</feature>
<organism evidence="2 3">
    <name type="scientific">Mytilus galloprovincialis</name>
    <name type="common">Mediterranean mussel</name>
    <dbReference type="NCBI Taxonomy" id="29158"/>
    <lineage>
        <taxon>Eukaryota</taxon>
        <taxon>Metazoa</taxon>
        <taxon>Spiralia</taxon>
        <taxon>Lophotrochozoa</taxon>
        <taxon>Mollusca</taxon>
        <taxon>Bivalvia</taxon>
        <taxon>Autobranchia</taxon>
        <taxon>Pteriomorphia</taxon>
        <taxon>Mytilida</taxon>
        <taxon>Mytiloidea</taxon>
        <taxon>Mytilidae</taxon>
        <taxon>Mytilinae</taxon>
        <taxon>Mytilus</taxon>
    </lineage>
</organism>
<keyword evidence="3" id="KW-1185">Reference proteome</keyword>
<keyword evidence="1" id="KW-0732">Signal</keyword>